<dbReference type="Proteomes" id="UP001163603">
    <property type="component" value="Chromosome 15"/>
</dbReference>
<name>A0ACC0WXB9_9ROSI</name>
<accession>A0ACC0WXB9</accession>
<sequence>MGFKVGNVACCSNGVLEWRKLASSARGTFQFMGRCERVCVFDGGHHADKANFQLAQLMWRGPKHVTGPCYNVEMLFNL</sequence>
<evidence type="ECO:0000313" key="2">
    <source>
        <dbReference type="Proteomes" id="UP001163603"/>
    </source>
</evidence>
<gene>
    <name evidence="1" type="ORF">Pint_29396</name>
</gene>
<comment type="caution">
    <text evidence="1">The sequence shown here is derived from an EMBL/GenBank/DDBJ whole genome shotgun (WGS) entry which is preliminary data.</text>
</comment>
<keyword evidence="2" id="KW-1185">Reference proteome</keyword>
<evidence type="ECO:0000313" key="1">
    <source>
        <dbReference type="EMBL" id="KAJ0006872.1"/>
    </source>
</evidence>
<protein>
    <submittedName>
        <fullName evidence="1">Uncharacterized protein</fullName>
    </submittedName>
</protein>
<proteinExistence type="predicted"/>
<organism evidence="1 2">
    <name type="scientific">Pistacia integerrima</name>
    <dbReference type="NCBI Taxonomy" id="434235"/>
    <lineage>
        <taxon>Eukaryota</taxon>
        <taxon>Viridiplantae</taxon>
        <taxon>Streptophyta</taxon>
        <taxon>Embryophyta</taxon>
        <taxon>Tracheophyta</taxon>
        <taxon>Spermatophyta</taxon>
        <taxon>Magnoliopsida</taxon>
        <taxon>eudicotyledons</taxon>
        <taxon>Gunneridae</taxon>
        <taxon>Pentapetalae</taxon>
        <taxon>rosids</taxon>
        <taxon>malvids</taxon>
        <taxon>Sapindales</taxon>
        <taxon>Anacardiaceae</taxon>
        <taxon>Pistacia</taxon>
    </lineage>
</organism>
<reference evidence="2" key="1">
    <citation type="journal article" date="2023" name="G3 (Bethesda)">
        <title>Genome assembly and association tests identify interacting loci associated with vigor, precocity, and sex in interspecific pistachio rootstocks.</title>
        <authorList>
            <person name="Palmer W."/>
            <person name="Jacygrad E."/>
            <person name="Sagayaradj S."/>
            <person name="Cavanaugh K."/>
            <person name="Han R."/>
            <person name="Bertier L."/>
            <person name="Beede B."/>
            <person name="Kafkas S."/>
            <person name="Golino D."/>
            <person name="Preece J."/>
            <person name="Michelmore R."/>
        </authorList>
    </citation>
    <scope>NUCLEOTIDE SEQUENCE [LARGE SCALE GENOMIC DNA]</scope>
</reference>
<dbReference type="EMBL" id="CM047750">
    <property type="protein sequence ID" value="KAJ0006872.1"/>
    <property type="molecule type" value="Genomic_DNA"/>
</dbReference>